<reference evidence="2 3" key="1">
    <citation type="submission" date="2023-08" db="EMBL/GenBank/DDBJ databases">
        <title>Black Yeasts Isolated from many extreme environments.</title>
        <authorList>
            <person name="Coleine C."/>
            <person name="Stajich J.E."/>
            <person name="Selbmann L."/>
        </authorList>
    </citation>
    <scope>NUCLEOTIDE SEQUENCE [LARGE SCALE GENOMIC DNA]</scope>
    <source>
        <strain evidence="2 3">CCFEE 5386</strain>
    </source>
</reference>
<comment type="caution">
    <text evidence="2">The sequence shown here is derived from an EMBL/GenBank/DDBJ whole genome shotgun (WGS) entry which is preliminary data.</text>
</comment>
<sequence>MDIMTRNMNRSAFTTDNKSLISKVEWFKSRMQSVYGSRDEQWTMELDQILVEELQKMRKIGAECYHKSGRMRNRFGYERTPKDWTKIPTLVEDMNLCLDTSGNWHTNLRQNPVLAMFMSNFSTMIEVAMRLESRPAILYIILCDSVLSAKHMLLVMLVFQLLFKDSNQGHSVFMYMCVDEAKERIARRSPIKSKHMILCKDTTWYAALGMIESRYTNPSITVMINSDMSLEDIQSLFSNRDLIVCLTVCMNKVKYSHLLLAMMAERAMVQELVPGSDPDGNMVRITDAITCHPTGKTRIMYRSNSHYLAAFINSSTNMIRPMNLSGMCFDCRMISTVTQAEAEHEDQTPNQDWSQSFAAIITKDAIIASLERASNVPVFVGQRETIVQDSILISSVKLNELLAMYDDLYAFTHSAWRNLPTPPDCESVFVLMWMISAENYDVNHFTITWQNATSNTFVHLWSIVDRLRTVLESNSADWLVGPRNRVLRENPVYARTAEAVGSRGSARTSQAC</sequence>
<proteinExistence type="predicted"/>
<dbReference type="Proteomes" id="UP001308179">
    <property type="component" value="Unassembled WGS sequence"/>
</dbReference>
<evidence type="ECO:0000313" key="2">
    <source>
        <dbReference type="EMBL" id="KAK5145270.1"/>
    </source>
</evidence>
<protein>
    <submittedName>
        <fullName evidence="2">Uncharacterized protein</fullName>
    </submittedName>
</protein>
<evidence type="ECO:0000313" key="3">
    <source>
        <dbReference type="Proteomes" id="UP001308179"/>
    </source>
</evidence>
<keyword evidence="1" id="KW-1133">Transmembrane helix</keyword>
<feature type="transmembrane region" description="Helical" evidence="1">
    <location>
        <begin position="136"/>
        <end position="163"/>
    </location>
</feature>
<accession>A0ABR0L8U4</accession>
<gene>
    <name evidence="2" type="ORF">LTR32_002951</name>
</gene>
<keyword evidence="1" id="KW-0472">Membrane</keyword>
<organism evidence="2 3">
    <name type="scientific">Rachicladosporium monterosium</name>
    <dbReference type="NCBI Taxonomy" id="1507873"/>
    <lineage>
        <taxon>Eukaryota</taxon>
        <taxon>Fungi</taxon>
        <taxon>Dikarya</taxon>
        <taxon>Ascomycota</taxon>
        <taxon>Pezizomycotina</taxon>
        <taxon>Dothideomycetes</taxon>
        <taxon>Dothideomycetidae</taxon>
        <taxon>Cladosporiales</taxon>
        <taxon>Cladosporiaceae</taxon>
        <taxon>Rachicladosporium</taxon>
    </lineage>
</organism>
<keyword evidence="1" id="KW-0812">Transmembrane</keyword>
<dbReference type="EMBL" id="JAVRRR010000163">
    <property type="protein sequence ID" value="KAK5145270.1"/>
    <property type="molecule type" value="Genomic_DNA"/>
</dbReference>
<name>A0ABR0L8U4_9PEZI</name>
<evidence type="ECO:0000256" key="1">
    <source>
        <dbReference type="SAM" id="Phobius"/>
    </source>
</evidence>
<keyword evidence="3" id="KW-1185">Reference proteome</keyword>